<sequence>MQDVAINPRFASNAAALDMAHTLSVDEVKKRSTLQKRIAEKDREGKEARLRQLAHQARLDRPNVASRRQSSAPPSNSEALQPNENAAKRARSAYASIRGLCDNHIWALRDKPIFGPASRTAMYPRRLPWDLRSQIATAALRMVRDRDAVSSIYRPRVDAEEEKMGVHSGPAEFEKEGGGGGDSFGFAGGLDEESYGVVKWGREEKRRRKRAQM</sequence>
<evidence type="ECO:0000259" key="2">
    <source>
        <dbReference type="Pfam" id="PF02731"/>
    </source>
</evidence>
<dbReference type="Proteomes" id="UP000799291">
    <property type="component" value="Unassembled WGS sequence"/>
</dbReference>
<dbReference type="InterPro" id="IPR004015">
    <property type="entry name" value="SKI-int_prot_SKIP_SNW-dom"/>
</dbReference>
<evidence type="ECO:0000313" key="3">
    <source>
        <dbReference type="EMBL" id="KAF2681459.1"/>
    </source>
</evidence>
<dbReference type="EMBL" id="MU005591">
    <property type="protein sequence ID" value="KAF2681459.1"/>
    <property type="molecule type" value="Genomic_DNA"/>
</dbReference>
<evidence type="ECO:0000313" key="4">
    <source>
        <dbReference type="Proteomes" id="UP000799291"/>
    </source>
</evidence>
<proteinExistence type="predicted"/>
<reference evidence="3" key="1">
    <citation type="journal article" date="2020" name="Stud. Mycol.">
        <title>101 Dothideomycetes genomes: a test case for predicting lifestyles and emergence of pathogens.</title>
        <authorList>
            <person name="Haridas S."/>
            <person name="Albert R."/>
            <person name="Binder M."/>
            <person name="Bloem J."/>
            <person name="Labutti K."/>
            <person name="Salamov A."/>
            <person name="Andreopoulos B."/>
            <person name="Baker S."/>
            <person name="Barry K."/>
            <person name="Bills G."/>
            <person name="Bluhm B."/>
            <person name="Cannon C."/>
            <person name="Castanera R."/>
            <person name="Culley D."/>
            <person name="Daum C."/>
            <person name="Ezra D."/>
            <person name="Gonzalez J."/>
            <person name="Henrissat B."/>
            <person name="Kuo A."/>
            <person name="Liang C."/>
            <person name="Lipzen A."/>
            <person name="Lutzoni F."/>
            <person name="Magnuson J."/>
            <person name="Mondo S."/>
            <person name="Nolan M."/>
            <person name="Ohm R."/>
            <person name="Pangilinan J."/>
            <person name="Park H.-J."/>
            <person name="Ramirez L."/>
            <person name="Alfaro M."/>
            <person name="Sun H."/>
            <person name="Tritt A."/>
            <person name="Yoshinaga Y."/>
            <person name="Zwiers L.-H."/>
            <person name="Turgeon B."/>
            <person name="Goodwin S."/>
            <person name="Spatafora J."/>
            <person name="Crous P."/>
            <person name="Grigoriev I."/>
        </authorList>
    </citation>
    <scope>NUCLEOTIDE SEQUENCE</scope>
    <source>
        <strain evidence="3">CBS 122367</strain>
    </source>
</reference>
<name>A0A6G1IUA9_9PLEO</name>
<dbReference type="GO" id="GO:0005681">
    <property type="term" value="C:spliceosomal complex"/>
    <property type="evidence" value="ECO:0007669"/>
    <property type="project" value="InterPro"/>
</dbReference>
<gene>
    <name evidence="3" type="ORF">K458DRAFT_406457</name>
</gene>
<dbReference type="Pfam" id="PF02731">
    <property type="entry name" value="SKIP_SNW"/>
    <property type="match status" value="1"/>
</dbReference>
<evidence type="ECO:0000256" key="1">
    <source>
        <dbReference type="SAM" id="MobiDB-lite"/>
    </source>
</evidence>
<feature type="compositionally biased region" description="Polar residues" evidence="1">
    <location>
        <begin position="66"/>
        <end position="84"/>
    </location>
</feature>
<protein>
    <recommendedName>
        <fullName evidence="2">SKI-interacting protein SKIP SNW domain-containing protein</fullName>
    </recommendedName>
</protein>
<feature type="domain" description="SKI-interacting protein SKIP SNW" evidence="2">
    <location>
        <begin position="2"/>
        <end position="61"/>
    </location>
</feature>
<keyword evidence="4" id="KW-1185">Reference proteome</keyword>
<feature type="region of interest" description="Disordered" evidence="1">
    <location>
        <begin position="54"/>
        <end position="87"/>
    </location>
</feature>
<dbReference type="AlphaFoldDB" id="A0A6G1IUA9"/>
<feature type="region of interest" description="Disordered" evidence="1">
    <location>
        <begin position="161"/>
        <end position="185"/>
    </location>
</feature>
<organism evidence="3 4">
    <name type="scientific">Lentithecium fluviatile CBS 122367</name>
    <dbReference type="NCBI Taxonomy" id="1168545"/>
    <lineage>
        <taxon>Eukaryota</taxon>
        <taxon>Fungi</taxon>
        <taxon>Dikarya</taxon>
        <taxon>Ascomycota</taxon>
        <taxon>Pezizomycotina</taxon>
        <taxon>Dothideomycetes</taxon>
        <taxon>Pleosporomycetidae</taxon>
        <taxon>Pleosporales</taxon>
        <taxon>Massarineae</taxon>
        <taxon>Lentitheciaceae</taxon>
        <taxon>Lentithecium</taxon>
    </lineage>
</organism>
<dbReference type="GO" id="GO:0000398">
    <property type="term" value="P:mRNA splicing, via spliceosome"/>
    <property type="evidence" value="ECO:0007669"/>
    <property type="project" value="InterPro"/>
</dbReference>
<accession>A0A6G1IUA9</accession>